<dbReference type="Gene3D" id="3.40.190.150">
    <property type="entry name" value="Bordetella uptake gene, domain 1"/>
    <property type="match status" value="1"/>
</dbReference>
<gene>
    <name evidence="3" type="ORF">CH338_04980</name>
</gene>
<name>A0A327KPL7_9BRAD</name>
<dbReference type="InterPro" id="IPR005064">
    <property type="entry name" value="BUG"/>
</dbReference>
<comment type="similarity">
    <text evidence="1">Belongs to the UPF0065 (bug) family.</text>
</comment>
<feature type="chain" id="PRO_5016372490" evidence="2">
    <location>
        <begin position="30"/>
        <end position="328"/>
    </location>
</feature>
<dbReference type="PANTHER" id="PTHR42928:SF5">
    <property type="entry name" value="BLR1237 PROTEIN"/>
    <property type="match status" value="1"/>
</dbReference>
<evidence type="ECO:0000313" key="4">
    <source>
        <dbReference type="Proteomes" id="UP000248863"/>
    </source>
</evidence>
<feature type="signal peptide" evidence="2">
    <location>
        <begin position="1"/>
        <end position="29"/>
    </location>
</feature>
<dbReference type="PROSITE" id="PS51318">
    <property type="entry name" value="TAT"/>
    <property type="match status" value="1"/>
</dbReference>
<proteinExistence type="inferred from homology"/>
<sequence>MTTDLSRRTLLALAGGGATLALFPAPAFAAWPDKAVTVVVPFPPGGSTDMVARQVGQKLNERLGQPFVIENRSGATGAIGATSVARAQPDGYTFMVASIGVYATNPFLQPKLQYDPLKDFDLLTVAVRAPNVLVANPKFPANTVAELVAELKKKPGKISFASSGAGSSDHLTAALFWQKTGTTGLHVPYRGGAPAISDLVAGHVDVSFQNINAVISQIKGGNLKVLAVTGDKRSPLLPNIPTLSEAGVSGADVFSWQAIAAPKGLPADVKTKLHAEIVASLNAPDVRPRMEELGFEIVANTPDEFRAFLVQELARWKEVIEVGKISLE</sequence>
<dbReference type="EMBL" id="NPEU01000031">
    <property type="protein sequence ID" value="RAI40840.1"/>
    <property type="molecule type" value="Genomic_DNA"/>
</dbReference>
<dbReference type="OrthoDB" id="7243230at2"/>
<evidence type="ECO:0000256" key="1">
    <source>
        <dbReference type="ARBA" id="ARBA00006987"/>
    </source>
</evidence>
<keyword evidence="4" id="KW-1185">Reference proteome</keyword>
<dbReference type="Proteomes" id="UP000248863">
    <property type="component" value="Unassembled WGS sequence"/>
</dbReference>
<protein>
    <submittedName>
        <fullName evidence="3">LacI family transcriptional regulator</fullName>
    </submittedName>
</protein>
<keyword evidence="2" id="KW-0732">Signal</keyword>
<dbReference type="InterPro" id="IPR042100">
    <property type="entry name" value="Bug_dom1"/>
</dbReference>
<dbReference type="Pfam" id="PF03401">
    <property type="entry name" value="TctC"/>
    <property type="match status" value="1"/>
</dbReference>
<evidence type="ECO:0000256" key="2">
    <source>
        <dbReference type="SAM" id="SignalP"/>
    </source>
</evidence>
<dbReference type="CDD" id="cd07012">
    <property type="entry name" value="PBP2_Bug_TTT"/>
    <property type="match status" value="1"/>
</dbReference>
<reference evidence="3 4" key="1">
    <citation type="submission" date="2017-07" db="EMBL/GenBank/DDBJ databases">
        <title>Draft Genome Sequences of Select Purple Nonsulfur Bacteria.</title>
        <authorList>
            <person name="Lasarre B."/>
            <person name="Mckinlay J.B."/>
        </authorList>
    </citation>
    <scope>NUCLEOTIDE SEQUENCE [LARGE SCALE GENOMIC DNA]</scope>
    <source>
        <strain evidence="3 4">DSM 11907</strain>
    </source>
</reference>
<organism evidence="3 4">
    <name type="scientific">Rhodoplanes elegans</name>
    <dbReference type="NCBI Taxonomy" id="29408"/>
    <lineage>
        <taxon>Bacteria</taxon>
        <taxon>Pseudomonadati</taxon>
        <taxon>Pseudomonadota</taxon>
        <taxon>Alphaproteobacteria</taxon>
        <taxon>Hyphomicrobiales</taxon>
        <taxon>Nitrobacteraceae</taxon>
        <taxon>Rhodoplanes</taxon>
    </lineage>
</organism>
<evidence type="ECO:0000313" key="3">
    <source>
        <dbReference type="EMBL" id="RAI40840.1"/>
    </source>
</evidence>
<dbReference type="InterPro" id="IPR006311">
    <property type="entry name" value="TAT_signal"/>
</dbReference>
<accession>A0A327KPL7</accession>
<dbReference type="AlphaFoldDB" id="A0A327KPL7"/>
<dbReference type="Gene3D" id="3.40.190.10">
    <property type="entry name" value="Periplasmic binding protein-like II"/>
    <property type="match status" value="1"/>
</dbReference>
<dbReference type="PANTHER" id="PTHR42928">
    <property type="entry name" value="TRICARBOXYLATE-BINDING PROTEIN"/>
    <property type="match status" value="1"/>
</dbReference>
<dbReference type="RefSeq" id="WP_111355961.1">
    <property type="nucleotide sequence ID" value="NZ_NHSK01000308.1"/>
</dbReference>
<comment type="caution">
    <text evidence="3">The sequence shown here is derived from an EMBL/GenBank/DDBJ whole genome shotgun (WGS) entry which is preliminary data.</text>
</comment>
<dbReference type="SUPFAM" id="SSF53850">
    <property type="entry name" value="Periplasmic binding protein-like II"/>
    <property type="match status" value="1"/>
</dbReference>
<dbReference type="PIRSF" id="PIRSF017082">
    <property type="entry name" value="YflP"/>
    <property type="match status" value="1"/>
</dbReference>